<dbReference type="Proteomes" id="UP000002347">
    <property type="component" value="Segment"/>
</dbReference>
<dbReference type="KEGG" id="vg:18565632"/>
<sequence length="264" mass="29038">MNLSVLAKNLEKFAVANSPAILTGIAVTGTVATAILAGKASFKAAKIIAGEEEKIKDRMVEVSDDEETDQELDVKAKTLLVWKLYIPAASTCVTTVMAMIAANQIGTRRTAAMAAAYSLSEKAFGEYREKIVEKMGPAKEAKARDELAQERVSRTPMPSSQLIITGNEVCCFDQHSGRYFLSTVEDLKQAQNNTNYRIINDGYQSLNDFYDRIGLDIVPTGEELGWNTDTKLELYFSTVMSPDQRPCVAIEFAKGPIANYYKGH</sequence>
<keyword evidence="1" id="KW-1133">Transmembrane helix</keyword>
<dbReference type="OrthoDB" id="20128at10239"/>
<gene>
    <name evidence="2" type="ORF">Pepy6gene055</name>
</gene>
<keyword evidence="1" id="KW-0812">Transmembrane</keyword>
<organism evidence="2 3">
    <name type="scientific">Rhodococcus phage ReqiPepy6</name>
    <dbReference type="NCBI Taxonomy" id="691965"/>
    <lineage>
        <taxon>Viruses</taxon>
        <taxon>Duplodnaviria</taxon>
        <taxon>Heunggongvirae</taxon>
        <taxon>Uroviricota</taxon>
        <taxon>Caudoviricetes</taxon>
        <taxon>Pepyhexavirus</taxon>
        <taxon>Pepyhexavirus pepy6</taxon>
    </lineage>
</organism>
<keyword evidence="1" id="KW-0472">Membrane</keyword>
<dbReference type="EMBL" id="GU580941">
    <property type="protein sequence ID" value="ADD80946.1"/>
    <property type="molecule type" value="Genomic_DNA"/>
</dbReference>
<evidence type="ECO:0000313" key="3">
    <source>
        <dbReference type="Proteomes" id="UP000002347"/>
    </source>
</evidence>
<evidence type="ECO:0000256" key="1">
    <source>
        <dbReference type="SAM" id="Phobius"/>
    </source>
</evidence>
<evidence type="ECO:0000313" key="2">
    <source>
        <dbReference type="EMBL" id="ADD80946.1"/>
    </source>
</evidence>
<proteinExistence type="predicted"/>
<dbReference type="RefSeq" id="YP_009017669.1">
    <property type="nucleotide sequence ID" value="NC_023735.1"/>
</dbReference>
<name>D4P7G6_9CAUD</name>
<dbReference type="InterPro" id="IPR045933">
    <property type="entry name" value="DUF6353"/>
</dbReference>
<dbReference type="GeneID" id="18565632"/>
<dbReference type="Pfam" id="PF19880">
    <property type="entry name" value="DUF6353"/>
    <property type="match status" value="1"/>
</dbReference>
<accession>D4P7G6</accession>
<protein>
    <submittedName>
        <fullName evidence="2">Gp055</fullName>
    </submittedName>
</protein>
<feature type="transmembrane region" description="Helical" evidence="1">
    <location>
        <begin position="20"/>
        <end position="38"/>
    </location>
</feature>
<keyword evidence="3" id="KW-1185">Reference proteome</keyword>
<reference evidence="2 3" key="1">
    <citation type="journal article" date="2011" name="Appl. Environ. Microbiol.">
        <title>Genomic and functional analyses of Rhodococcus equi phages ReqiPepy6, ReqiPoco6, ReqiPine5, and ReqiDocB7.</title>
        <authorList>
            <person name="Summer E.J."/>
            <person name="Liu M."/>
            <person name="Gill J.J."/>
            <person name="Grant M."/>
            <person name="Chan-Cortes T.N."/>
            <person name="Ferguson L."/>
            <person name="Janes C."/>
            <person name="Lange K."/>
            <person name="Bertoli M."/>
            <person name="Moore C."/>
            <person name="Orchard R.C."/>
            <person name="Cohen N."/>
            <person name="Young R."/>
        </authorList>
    </citation>
    <scope>NUCLEOTIDE SEQUENCE [LARGE SCALE GENOMIC DNA]</scope>
</reference>